<evidence type="ECO:0000256" key="1">
    <source>
        <dbReference type="ARBA" id="ARBA00022450"/>
    </source>
</evidence>
<accession>A0A1W1U9Q2</accession>
<evidence type="ECO:0000313" key="4">
    <source>
        <dbReference type="EMBL" id="SMB77770.1"/>
    </source>
</evidence>
<dbReference type="SUPFAM" id="SSF47336">
    <property type="entry name" value="ACP-like"/>
    <property type="match status" value="1"/>
</dbReference>
<dbReference type="SMART" id="SM00823">
    <property type="entry name" value="PKS_PP"/>
    <property type="match status" value="1"/>
</dbReference>
<name>A0A1W1U9Q2_9DEIO</name>
<feature type="domain" description="Carrier" evidence="3">
    <location>
        <begin position="2"/>
        <end position="84"/>
    </location>
</feature>
<dbReference type="InterPro" id="IPR020806">
    <property type="entry name" value="PKS_PP-bd"/>
</dbReference>
<protein>
    <submittedName>
        <fullName evidence="4">Acyl carrier protein</fullName>
    </submittedName>
</protein>
<evidence type="ECO:0000256" key="2">
    <source>
        <dbReference type="ARBA" id="ARBA00022553"/>
    </source>
</evidence>
<dbReference type="PROSITE" id="PS50075">
    <property type="entry name" value="CARRIER"/>
    <property type="match status" value="1"/>
</dbReference>
<dbReference type="Gene3D" id="1.10.1200.10">
    <property type="entry name" value="ACP-like"/>
    <property type="match status" value="1"/>
</dbReference>
<dbReference type="RefSeq" id="WP_084044969.1">
    <property type="nucleotide sequence ID" value="NZ_FWWU01000001.1"/>
</dbReference>
<gene>
    <name evidence="4" type="ORF">SAMN00790413_03909</name>
</gene>
<dbReference type="EMBL" id="FWWU01000001">
    <property type="protein sequence ID" value="SMB77770.1"/>
    <property type="molecule type" value="Genomic_DNA"/>
</dbReference>
<keyword evidence="1" id="KW-0596">Phosphopantetheine</keyword>
<keyword evidence="2" id="KW-0597">Phosphoprotein</keyword>
<organism evidence="4 5">
    <name type="scientific">Deinococcus hopiensis KR-140</name>
    <dbReference type="NCBI Taxonomy" id="695939"/>
    <lineage>
        <taxon>Bacteria</taxon>
        <taxon>Thermotogati</taxon>
        <taxon>Deinococcota</taxon>
        <taxon>Deinococci</taxon>
        <taxon>Deinococcales</taxon>
        <taxon>Deinococcaceae</taxon>
        <taxon>Deinococcus</taxon>
    </lineage>
</organism>
<dbReference type="InterPro" id="IPR036736">
    <property type="entry name" value="ACP-like_sf"/>
</dbReference>
<reference evidence="4 5" key="1">
    <citation type="submission" date="2017-04" db="EMBL/GenBank/DDBJ databases">
        <authorList>
            <person name="Afonso C.L."/>
            <person name="Miller P.J."/>
            <person name="Scott M.A."/>
            <person name="Spackman E."/>
            <person name="Goraichik I."/>
            <person name="Dimitrov K.M."/>
            <person name="Suarez D.L."/>
            <person name="Swayne D.E."/>
        </authorList>
    </citation>
    <scope>NUCLEOTIDE SEQUENCE [LARGE SCALE GENOMIC DNA]</scope>
    <source>
        <strain evidence="4 5">KR-140</strain>
    </source>
</reference>
<dbReference type="Proteomes" id="UP000192582">
    <property type="component" value="Unassembled WGS sequence"/>
</dbReference>
<evidence type="ECO:0000313" key="5">
    <source>
        <dbReference type="Proteomes" id="UP000192582"/>
    </source>
</evidence>
<dbReference type="GO" id="GO:0031177">
    <property type="term" value="F:phosphopantetheine binding"/>
    <property type="evidence" value="ECO:0007669"/>
    <property type="project" value="InterPro"/>
</dbReference>
<proteinExistence type="predicted"/>
<evidence type="ECO:0000259" key="3">
    <source>
        <dbReference type="PROSITE" id="PS50075"/>
    </source>
</evidence>
<dbReference type="OrthoDB" id="425617at2"/>
<keyword evidence="5" id="KW-1185">Reference proteome</keyword>
<dbReference type="InterPro" id="IPR009081">
    <property type="entry name" value="PP-bd_ACP"/>
</dbReference>
<dbReference type="SMART" id="SM01294">
    <property type="entry name" value="PKS_PP_betabranch"/>
    <property type="match status" value="1"/>
</dbReference>
<dbReference type="AlphaFoldDB" id="A0A1W1U9Q2"/>
<dbReference type="Pfam" id="PF00550">
    <property type="entry name" value="PP-binding"/>
    <property type="match status" value="1"/>
</dbReference>
<dbReference type="STRING" id="695939.SAMN00790413_03909"/>
<sequence length="84" mass="9480">MTQLLPTKQQELSTWLTEKVAEYVQREPGEIDASTPLSNYGLDSVYSVNLCGELEDKLGVYVDPLLLFDYPTILGIVAHFYPEI</sequence>